<evidence type="ECO:0000256" key="15">
    <source>
        <dbReference type="PROSITE-ProRule" id="PRU01356"/>
    </source>
</evidence>
<evidence type="ECO:0000256" key="7">
    <source>
        <dbReference type="ARBA" id="ARBA00022622"/>
    </source>
</evidence>
<evidence type="ECO:0000259" key="17">
    <source>
        <dbReference type="PROSITE" id="PS52012"/>
    </source>
</evidence>
<evidence type="ECO:0000256" key="5">
    <source>
        <dbReference type="ARBA" id="ARBA00022525"/>
    </source>
</evidence>
<evidence type="ECO:0000256" key="16">
    <source>
        <dbReference type="SAM" id="SignalP"/>
    </source>
</evidence>
<dbReference type="AlphaFoldDB" id="M7SKK2"/>
<keyword evidence="6 15" id="KW-0349">Heme</keyword>
<evidence type="ECO:0000256" key="9">
    <source>
        <dbReference type="ARBA" id="ARBA00022729"/>
    </source>
</evidence>
<keyword evidence="7" id="KW-0336">GPI-anchor</keyword>
<keyword evidence="13" id="KW-0325">Glycoprotein</keyword>
<gene>
    <name evidence="18" type="ORF">UCREL1_8342</name>
</gene>
<reference evidence="19" key="1">
    <citation type="journal article" date="2013" name="Genome Announc.">
        <title>Draft genome sequence of the grapevine dieback fungus Eutypa lata UCR-EL1.</title>
        <authorList>
            <person name="Blanco-Ulate B."/>
            <person name="Rolshausen P.E."/>
            <person name="Cantu D."/>
        </authorList>
    </citation>
    <scope>NUCLEOTIDE SEQUENCE [LARGE SCALE GENOMIC DNA]</scope>
    <source>
        <strain evidence="19">UCR-EL1</strain>
    </source>
</reference>
<evidence type="ECO:0000256" key="8">
    <source>
        <dbReference type="ARBA" id="ARBA00022723"/>
    </source>
</evidence>
<feature type="domain" description="CFEM" evidence="17">
    <location>
        <begin position="8"/>
        <end position="121"/>
    </location>
</feature>
<organism evidence="18 19">
    <name type="scientific">Eutypa lata (strain UCR-EL1)</name>
    <name type="common">Grapevine dieback disease fungus</name>
    <name type="synonym">Eutypa armeniacae</name>
    <dbReference type="NCBI Taxonomy" id="1287681"/>
    <lineage>
        <taxon>Eukaryota</taxon>
        <taxon>Fungi</taxon>
        <taxon>Dikarya</taxon>
        <taxon>Ascomycota</taxon>
        <taxon>Pezizomycotina</taxon>
        <taxon>Sordariomycetes</taxon>
        <taxon>Xylariomycetidae</taxon>
        <taxon>Xylariales</taxon>
        <taxon>Diatrypaceae</taxon>
        <taxon>Eutypa</taxon>
    </lineage>
</organism>
<evidence type="ECO:0000313" key="18">
    <source>
        <dbReference type="EMBL" id="EMR64687.1"/>
    </source>
</evidence>
<dbReference type="KEGG" id="ela:UCREL1_8342"/>
<dbReference type="InterPro" id="IPR008427">
    <property type="entry name" value="Extracellular_membr_CFEM_dom"/>
</dbReference>
<evidence type="ECO:0000256" key="2">
    <source>
        <dbReference type="ARBA" id="ARBA00004613"/>
    </source>
</evidence>
<dbReference type="OMA" id="VSQLPTC"/>
<evidence type="ECO:0000256" key="10">
    <source>
        <dbReference type="ARBA" id="ARBA00023004"/>
    </source>
</evidence>
<feature type="disulfide bond" evidence="15">
    <location>
        <begin position="40"/>
        <end position="71"/>
    </location>
</feature>
<dbReference type="GO" id="GO:0005886">
    <property type="term" value="C:plasma membrane"/>
    <property type="evidence" value="ECO:0007669"/>
    <property type="project" value="UniProtKB-SubCell"/>
</dbReference>
<keyword evidence="8 15" id="KW-0479">Metal-binding</keyword>
<evidence type="ECO:0000256" key="3">
    <source>
        <dbReference type="ARBA" id="ARBA00010031"/>
    </source>
</evidence>
<dbReference type="HOGENOM" id="CLU_063084_4_2_1"/>
<keyword evidence="11" id="KW-0472">Membrane</keyword>
<evidence type="ECO:0000256" key="11">
    <source>
        <dbReference type="ARBA" id="ARBA00023136"/>
    </source>
</evidence>
<proteinExistence type="inferred from homology"/>
<name>M7SKK2_EUTLA</name>
<comment type="similarity">
    <text evidence="3">Belongs to the RBT5 family.</text>
</comment>
<keyword evidence="4" id="KW-1003">Cell membrane</keyword>
<keyword evidence="14" id="KW-0449">Lipoprotein</keyword>
<evidence type="ECO:0000256" key="13">
    <source>
        <dbReference type="ARBA" id="ARBA00023180"/>
    </source>
</evidence>
<dbReference type="EMBL" id="KB707027">
    <property type="protein sequence ID" value="EMR64687.1"/>
    <property type="molecule type" value="Genomic_DNA"/>
</dbReference>
<evidence type="ECO:0000256" key="4">
    <source>
        <dbReference type="ARBA" id="ARBA00022475"/>
    </source>
</evidence>
<keyword evidence="9 16" id="KW-0732">Signal</keyword>
<comment type="caution">
    <text evidence="15">Lacks conserved residue(s) required for the propagation of feature annotation.</text>
</comment>
<dbReference type="PANTHER" id="PTHR37928:SF2">
    <property type="entry name" value="GPI ANCHORED CFEM DOMAIN PROTEIN (AFU_ORTHOLOGUE AFUA_6G10580)"/>
    <property type="match status" value="1"/>
</dbReference>
<evidence type="ECO:0000313" key="19">
    <source>
        <dbReference type="Proteomes" id="UP000012174"/>
    </source>
</evidence>
<dbReference type="PROSITE" id="PS52012">
    <property type="entry name" value="CFEM"/>
    <property type="match status" value="1"/>
</dbReference>
<dbReference type="SMART" id="SM00747">
    <property type="entry name" value="CFEM"/>
    <property type="match status" value="1"/>
</dbReference>
<dbReference type="Proteomes" id="UP000012174">
    <property type="component" value="Unassembled WGS sequence"/>
</dbReference>
<dbReference type="eggNOG" id="ENOG502SFDE">
    <property type="taxonomic scope" value="Eukaryota"/>
</dbReference>
<feature type="signal peptide" evidence="16">
    <location>
        <begin position="1"/>
        <end position="17"/>
    </location>
</feature>
<sequence>MQFTTVALSFFAALATAQTNSTSETLPDLVAQLPTCAMDCFDSSATSAGCTTTDFECLCTTQSFITNIGACVLLGGTCSNDDISTATDLANKICADVKNNPNPTEVAEASGLVSSALASASPTETPDAAARPDIAFGMVGAGLLAALAL</sequence>
<dbReference type="InterPro" id="IPR051735">
    <property type="entry name" value="CFEM_domain"/>
</dbReference>
<dbReference type="GO" id="GO:0005576">
    <property type="term" value="C:extracellular region"/>
    <property type="evidence" value="ECO:0007669"/>
    <property type="project" value="UniProtKB-SubCell"/>
</dbReference>
<evidence type="ECO:0000256" key="1">
    <source>
        <dbReference type="ARBA" id="ARBA00004609"/>
    </source>
</evidence>
<feature type="chain" id="PRO_5004084992" evidence="16">
    <location>
        <begin position="18"/>
        <end position="149"/>
    </location>
</feature>
<dbReference type="OrthoDB" id="3065412at2759"/>
<feature type="disulfide bond" evidence="15">
    <location>
        <begin position="50"/>
        <end position="57"/>
    </location>
</feature>
<accession>M7SKK2</accession>
<comment type="subcellular location">
    <subcellularLocation>
        <location evidence="1">Cell membrane</location>
        <topology evidence="1">Lipid-anchor</topology>
        <topology evidence="1">GPI-anchor</topology>
    </subcellularLocation>
    <subcellularLocation>
        <location evidence="2">Secreted</location>
    </subcellularLocation>
</comment>
<keyword evidence="5" id="KW-0964">Secreted</keyword>
<keyword evidence="10 15" id="KW-0408">Iron</keyword>
<dbReference type="GO" id="GO:0046872">
    <property type="term" value="F:metal ion binding"/>
    <property type="evidence" value="ECO:0007669"/>
    <property type="project" value="UniProtKB-UniRule"/>
</dbReference>
<evidence type="ECO:0000256" key="12">
    <source>
        <dbReference type="ARBA" id="ARBA00023157"/>
    </source>
</evidence>
<dbReference type="GO" id="GO:0098552">
    <property type="term" value="C:side of membrane"/>
    <property type="evidence" value="ECO:0007669"/>
    <property type="project" value="UniProtKB-KW"/>
</dbReference>
<keyword evidence="19" id="KW-1185">Reference proteome</keyword>
<evidence type="ECO:0000256" key="6">
    <source>
        <dbReference type="ARBA" id="ARBA00022617"/>
    </source>
</evidence>
<protein>
    <submittedName>
        <fullName evidence="18">Putative immunoreactive protein</fullName>
    </submittedName>
</protein>
<keyword evidence="12 15" id="KW-1015">Disulfide bond</keyword>
<feature type="binding site" description="axial binding residue" evidence="15">
    <location>
        <position position="54"/>
    </location>
    <ligand>
        <name>heme</name>
        <dbReference type="ChEBI" id="CHEBI:30413"/>
    </ligand>
    <ligandPart>
        <name>Fe</name>
        <dbReference type="ChEBI" id="CHEBI:18248"/>
    </ligandPart>
</feature>
<evidence type="ECO:0000256" key="14">
    <source>
        <dbReference type="ARBA" id="ARBA00023288"/>
    </source>
</evidence>
<dbReference type="Pfam" id="PF05730">
    <property type="entry name" value="CFEM"/>
    <property type="match status" value="1"/>
</dbReference>
<dbReference type="PANTHER" id="PTHR37928">
    <property type="entry name" value="CFEM DOMAIN PROTEIN (AFU_ORTHOLOGUE AFUA_6G14090)"/>
    <property type="match status" value="1"/>
</dbReference>